<evidence type="ECO:0000256" key="1">
    <source>
        <dbReference type="SAM" id="MobiDB-lite"/>
    </source>
</evidence>
<name>A0AAV2JYY3_KNICA</name>
<organism evidence="2 3">
    <name type="scientific">Knipowitschia caucasica</name>
    <name type="common">Caucasian dwarf goby</name>
    <name type="synonym">Pomatoschistus caucasicus</name>
    <dbReference type="NCBI Taxonomy" id="637954"/>
    <lineage>
        <taxon>Eukaryota</taxon>
        <taxon>Metazoa</taxon>
        <taxon>Chordata</taxon>
        <taxon>Craniata</taxon>
        <taxon>Vertebrata</taxon>
        <taxon>Euteleostomi</taxon>
        <taxon>Actinopterygii</taxon>
        <taxon>Neopterygii</taxon>
        <taxon>Teleostei</taxon>
        <taxon>Neoteleostei</taxon>
        <taxon>Acanthomorphata</taxon>
        <taxon>Gobiaria</taxon>
        <taxon>Gobiiformes</taxon>
        <taxon>Gobioidei</taxon>
        <taxon>Gobiidae</taxon>
        <taxon>Gobiinae</taxon>
        <taxon>Knipowitschia</taxon>
    </lineage>
</organism>
<keyword evidence="3" id="KW-1185">Reference proteome</keyword>
<accession>A0AAV2JYY3</accession>
<gene>
    <name evidence="2" type="ORF">KC01_LOCUS11719</name>
</gene>
<protein>
    <submittedName>
        <fullName evidence="2">Uncharacterized protein</fullName>
    </submittedName>
</protein>
<sequence>MSPDRDTGASWEQRLQSGSRLQPLSSLLCVFFCVNVSRSAAWACAQYCLSLAHQEVSPEPPTEPGASSTTSPALDQGCVWGVCVWVCF</sequence>
<reference evidence="2 3" key="1">
    <citation type="submission" date="2024-04" db="EMBL/GenBank/DDBJ databases">
        <authorList>
            <person name="Waldvogel A.-M."/>
            <person name="Schoenle A."/>
        </authorList>
    </citation>
    <scope>NUCLEOTIDE SEQUENCE [LARGE SCALE GENOMIC DNA]</scope>
</reference>
<feature type="region of interest" description="Disordered" evidence="1">
    <location>
        <begin position="55"/>
        <end position="74"/>
    </location>
</feature>
<evidence type="ECO:0000313" key="3">
    <source>
        <dbReference type="Proteomes" id="UP001497482"/>
    </source>
</evidence>
<dbReference type="Proteomes" id="UP001497482">
    <property type="component" value="Chromosome 14"/>
</dbReference>
<evidence type="ECO:0000313" key="2">
    <source>
        <dbReference type="EMBL" id="CAL1580935.1"/>
    </source>
</evidence>
<dbReference type="AlphaFoldDB" id="A0AAV2JYY3"/>
<dbReference type="EMBL" id="OZ035836">
    <property type="protein sequence ID" value="CAL1580935.1"/>
    <property type="molecule type" value="Genomic_DNA"/>
</dbReference>
<proteinExistence type="predicted"/>